<dbReference type="AlphaFoldDB" id="A0A328UAW0"/>
<evidence type="ECO:0000313" key="1">
    <source>
        <dbReference type="EMBL" id="RAP77414.1"/>
    </source>
</evidence>
<reference evidence="1 2" key="1">
    <citation type="submission" date="2018-06" db="EMBL/GenBank/DDBJ databases">
        <title>Paenibacillus montanisoli sp. nov., isolated from mountain area soil.</title>
        <authorList>
            <person name="Wu M."/>
        </authorList>
    </citation>
    <scope>NUCLEOTIDE SEQUENCE [LARGE SCALE GENOMIC DNA]</scope>
    <source>
        <strain evidence="1 2">RA17</strain>
    </source>
</reference>
<sequence>MELGSYTTAFNFGVFEKQIGGNKVDWGVVTAPVGSLNRDYSDYYKINEIYGISSHSAHKDEAWKFIEFIVGNENFYLQNGDDLLNYGIPTHSELLPQIDGHDLSPLYNKKSTQISNNPYDQIDFNIINAFKIVGQKYMDKVVNGEMDITSAFEKIELEGQQAVNAEAKKLKNVSEEWEMSGNK</sequence>
<keyword evidence="2" id="KW-1185">Reference proteome</keyword>
<evidence type="ECO:0000313" key="2">
    <source>
        <dbReference type="Proteomes" id="UP000249260"/>
    </source>
</evidence>
<comment type="caution">
    <text evidence="1">The sequence shown here is derived from an EMBL/GenBank/DDBJ whole genome shotgun (WGS) entry which is preliminary data.</text>
</comment>
<dbReference type="SUPFAM" id="SSF53850">
    <property type="entry name" value="Periplasmic binding protein-like II"/>
    <property type="match status" value="1"/>
</dbReference>
<dbReference type="EMBL" id="QLUW01000001">
    <property type="protein sequence ID" value="RAP77414.1"/>
    <property type="molecule type" value="Genomic_DNA"/>
</dbReference>
<dbReference type="Proteomes" id="UP000249260">
    <property type="component" value="Unassembled WGS sequence"/>
</dbReference>
<dbReference type="Gene3D" id="3.40.190.10">
    <property type="entry name" value="Periplasmic binding protein-like II"/>
    <property type="match status" value="1"/>
</dbReference>
<name>A0A328UAW0_9BACL</name>
<proteinExistence type="predicted"/>
<dbReference type="Pfam" id="PF01547">
    <property type="entry name" value="SBP_bac_1"/>
    <property type="match status" value="1"/>
</dbReference>
<organism evidence="1 2">
    <name type="scientific">Paenibacillus montanisoli</name>
    <dbReference type="NCBI Taxonomy" id="2081970"/>
    <lineage>
        <taxon>Bacteria</taxon>
        <taxon>Bacillati</taxon>
        <taxon>Bacillota</taxon>
        <taxon>Bacilli</taxon>
        <taxon>Bacillales</taxon>
        <taxon>Paenibacillaceae</taxon>
        <taxon>Paenibacillus</taxon>
    </lineage>
</organism>
<accession>A0A328UAW0</accession>
<gene>
    <name evidence="1" type="ORF">DL346_02725</name>
</gene>
<protein>
    <submittedName>
        <fullName evidence="1">Uncharacterized protein</fullName>
    </submittedName>
</protein>
<dbReference type="InterPro" id="IPR006059">
    <property type="entry name" value="SBP"/>
</dbReference>